<dbReference type="InterPro" id="IPR050643">
    <property type="entry name" value="Periplasmic_pilus_chap"/>
</dbReference>
<accession>A0AA42CNS2</accession>
<dbReference type="GO" id="GO:0071555">
    <property type="term" value="P:cell wall organization"/>
    <property type="evidence" value="ECO:0007669"/>
    <property type="project" value="InterPro"/>
</dbReference>
<dbReference type="GO" id="GO:0030288">
    <property type="term" value="C:outer membrane-bounded periplasmic space"/>
    <property type="evidence" value="ECO:0007669"/>
    <property type="project" value="InterPro"/>
</dbReference>
<reference evidence="3" key="1">
    <citation type="submission" date="2022-06" db="EMBL/GenBank/DDBJ databases">
        <title>Sphingomonas sp. nov. isolated from rhizosphere soil of tomato.</title>
        <authorList>
            <person name="Dong H."/>
            <person name="Gao R."/>
        </authorList>
    </citation>
    <scope>NUCLEOTIDE SEQUENCE</scope>
    <source>
        <strain evidence="3">MMSM24</strain>
    </source>
</reference>
<dbReference type="SUPFAM" id="SSF49354">
    <property type="entry name" value="PapD-like"/>
    <property type="match status" value="1"/>
</dbReference>
<dbReference type="PANTHER" id="PTHR30251:SF4">
    <property type="entry name" value="SLR1668 PROTEIN"/>
    <property type="match status" value="1"/>
</dbReference>
<dbReference type="AlphaFoldDB" id="A0AA42CNS2"/>
<dbReference type="Pfam" id="PF00345">
    <property type="entry name" value="PapD_N"/>
    <property type="match status" value="1"/>
</dbReference>
<dbReference type="Gene3D" id="2.60.40.10">
    <property type="entry name" value="Immunoglobulins"/>
    <property type="match status" value="1"/>
</dbReference>
<dbReference type="InterPro" id="IPR016147">
    <property type="entry name" value="Pili_assmbl_chaperone_N"/>
</dbReference>
<evidence type="ECO:0000313" key="3">
    <source>
        <dbReference type="EMBL" id="MCW6533614.1"/>
    </source>
</evidence>
<feature type="signal peptide" evidence="1">
    <location>
        <begin position="1"/>
        <end position="31"/>
    </location>
</feature>
<dbReference type="PANTHER" id="PTHR30251">
    <property type="entry name" value="PILUS ASSEMBLY CHAPERONE"/>
    <property type="match status" value="1"/>
</dbReference>
<sequence>MEKKSRARIPCRAGALLLCACLAAPAGQASAGTLRILPVRIEVAQDKRFCALTIANDDARPTTIQVRGFAWRRDTAGNDLLDPAEGPSLNPSIVAIPAGETRLIRCSLPGPPGATEQSWRLIVDELPDANPPPGVIQARLRISIPVFRAPARAAPALDWATRAAQDGATHLVIGNHGDRHTQVIAIVVQPRTPGAAPRRIARAFYLLAKGSIDLALPDMPPDGIAAVELETTDGRLRASPPDPDGGG</sequence>
<dbReference type="InterPro" id="IPR008962">
    <property type="entry name" value="PapD-like_sf"/>
</dbReference>
<feature type="chain" id="PRO_5041429626" evidence="1">
    <location>
        <begin position="32"/>
        <end position="247"/>
    </location>
</feature>
<evidence type="ECO:0000313" key="4">
    <source>
        <dbReference type="Proteomes" id="UP001165565"/>
    </source>
</evidence>
<name>A0AA42CNS2_9SPHN</name>
<dbReference type="EMBL" id="JANFAV010000001">
    <property type="protein sequence ID" value="MCW6533614.1"/>
    <property type="molecule type" value="Genomic_DNA"/>
</dbReference>
<comment type="caution">
    <text evidence="3">The sequence shown here is derived from an EMBL/GenBank/DDBJ whole genome shotgun (WGS) entry which is preliminary data.</text>
</comment>
<evidence type="ECO:0000256" key="1">
    <source>
        <dbReference type="SAM" id="SignalP"/>
    </source>
</evidence>
<dbReference type="InterPro" id="IPR013783">
    <property type="entry name" value="Ig-like_fold"/>
</dbReference>
<protein>
    <submittedName>
        <fullName evidence="3">Fimbria/pilus periplasmic chaperone</fullName>
    </submittedName>
</protein>
<organism evidence="3 4">
    <name type="scientific">Sphingomonas lycopersici</name>
    <dbReference type="NCBI Taxonomy" id="2951807"/>
    <lineage>
        <taxon>Bacteria</taxon>
        <taxon>Pseudomonadati</taxon>
        <taxon>Pseudomonadota</taxon>
        <taxon>Alphaproteobacteria</taxon>
        <taxon>Sphingomonadales</taxon>
        <taxon>Sphingomonadaceae</taxon>
        <taxon>Sphingomonas</taxon>
    </lineage>
</organism>
<feature type="domain" description="Pili assembly chaperone N-terminal" evidence="2">
    <location>
        <begin position="35"/>
        <end position="152"/>
    </location>
</feature>
<keyword evidence="1" id="KW-0732">Signal</keyword>
<evidence type="ECO:0000259" key="2">
    <source>
        <dbReference type="Pfam" id="PF00345"/>
    </source>
</evidence>
<dbReference type="RefSeq" id="WP_265267631.1">
    <property type="nucleotide sequence ID" value="NZ_JANFAV010000001.1"/>
</dbReference>
<gene>
    <name evidence="3" type="ORF">NEE01_02310</name>
</gene>
<dbReference type="Proteomes" id="UP001165565">
    <property type="component" value="Unassembled WGS sequence"/>
</dbReference>
<keyword evidence="4" id="KW-1185">Reference proteome</keyword>
<proteinExistence type="predicted"/>